<evidence type="ECO:0000313" key="4">
    <source>
        <dbReference type="Proteomes" id="UP000207598"/>
    </source>
</evidence>
<sequence>MDWDTRYGTPDYVFGTVPSGFLTAHAGLIPPGARTLCIADGEGRNSVWLATQGCAVTAFDVSPNAIAKARRLAKEAGVAPRFEVARIEDWDWDAAPYDLVVAVFFQFLSPAERAPVFDGLRRALAPGGRLMLHGYTPQQVTYDTGGPSDPANMYTEDLLRESFPDLRLLRLDSYEKNLSEGRGHSGRSALIDLIADAPA</sequence>
<keyword evidence="4" id="KW-1185">Reference proteome</keyword>
<dbReference type="SUPFAM" id="SSF53335">
    <property type="entry name" value="S-adenosyl-L-methionine-dependent methyltransferases"/>
    <property type="match status" value="1"/>
</dbReference>
<evidence type="ECO:0000256" key="1">
    <source>
        <dbReference type="ARBA" id="ARBA00022679"/>
    </source>
</evidence>
<evidence type="ECO:0000259" key="2">
    <source>
        <dbReference type="Pfam" id="PF13649"/>
    </source>
</evidence>
<dbReference type="PANTHER" id="PTHR43861:SF3">
    <property type="entry name" value="PUTATIVE (AFU_ORTHOLOGUE AFUA_2G14390)-RELATED"/>
    <property type="match status" value="1"/>
</dbReference>
<dbReference type="CDD" id="cd02440">
    <property type="entry name" value="AdoMet_MTases"/>
    <property type="match status" value="1"/>
</dbReference>
<name>A0A238K0F6_9RHOB</name>
<gene>
    <name evidence="3" type="ORF">MAA8898_00852</name>
</gene>
<dbReference type="GO" id="GO:0016740">
    <property type="term" value="F:transferase activity"/>
    <property type="evidence" value="ECO:0007669"/>
    <property type="project" value="UniProtKB-KW"/>
</dbReference>
<proteinExistence type="predicted"/>
<accession>A0A238K0F6</accession>
<reference evidence="3 4" key="1">
    <citation type="submission" date="2017-05" db="EMBL/GenBank/DDBJ databases">
        <authorList>
            <person name="Song R."/>
            <person name="Chenine A.L."/>
            <person name="Ruprecht R.M."/>
        </authorList>
    </citation>
    <scope>NUCLEOTIDE SEQUENCE [LARGE SCALE GENOMIC DNA]</scope>
    <source>
        <strain evidence="3 4">CECT 8898</strain>
    </source>
</reference>
<dbReference type="EMBL" id="FXYF01000002">
    <property type="protein sequence ID" value="SMX36388.1"/>
    <property type="molecule type" value="Genomic_DNA"/>
</dbReference>
<keyword evidence="1" id="KW-0808">Transferase</keyword>
<dbReference type="InterPro" id="IPR029063">
    <property type="entry name" value="SAM-dependent_MTases_sf"/>
</dbReference>
<dbReference type="Gene3D" id="3.40.50.150">
    <property type="entry name" value="Vaccinia Virus protein VP39"/>
    <property type="match status" value="1"/>
</dbReference>
<feature type="domain" description="Methyltransferase" evidence="2">
    <location>
        <begin position="37"/>
        <end position="128"/>
    </location>
</feature>
<dbReference type="InterPro" id="IPR041698">
    <property type="entry name" value="Methyltransf_25"/>
</dbReference>
<dbReference type="Pfam" id="PF13649">
    <property type="entry name" value="Methyltransf_25"/>
    <property type="match status" value="1"/>
</dbReference>
<dbReference type="RefSeq" id="WP_094019722.1">
    <property type="nucleotide sequence ID" value="NZ_FXYF01000002.1"/>
</dbReference>
<organism evidence="3 4">
    <name type="scientific">Maliponia aquimaris</name>
    <dbReference type="NCBI Taxonomy" id="1673631"/>
    <lineage>
        <taxon>Bacteria</taxon>
        <taxon>Pseudomonadati</taxon>
        <taxon>Pseudomonadota</taxon>
        <taxon>Alphaproteobacteria</taxon>
        <taxon>Rhodobacterales</taxon>
        <taxon>Paracoccaceae</taxon>
        <taxon>Maliponia</taxon>
    </lineage>
</organism>
<evidence type="ECO:0000313" key="3">
    <source>
        <dbReference type="EMBL" id="SMX36388.1"/>
    </source>
</evidence>
<dbReference type="Proteomes" id="UP000207598">
    <property type="component" value="Unassembled WGS sequence"/>
</dbReference>
<dbReference type="AlphaFoldDB" id="A0A238K0F6"/>
<dbReference type="PANTHER" id="PTHR43861">
    <property type="entry name" value="TRANS-ACONITATE 2-METHYLTRANSFERASE-RELATED"/>
    <property type="match status" value="1"/>
</dbReference>
<dbReference type="OrthoDB" id="9786503at2"/>
<protein>
    <submittedName>
        <fullName evidence="3">Tellurite resistance protein TehB</fullName>
    </submittedName>
</protein>